<feature type="zinc finger region" description="C3H1-type" evidence="4">
    <location>
        <begin position="1081"/>
        <end position="1106"/>
    </location>
</feature>
<dbReference type="InParanoid" id="A0A317XKX6"/>
<feature type="compositionally biased region" description="Polar residues" evidence="5">
    <location>
        <begin position="258"/>
        <end position="290"/>
    </location>
</feature>
<gene>
    <name evidence="7" type="ORF">BCV70DRAFT_26249</name>
</gene>
<evidence type="ECO:0000256" key="1">
    <source>
        <dbReference type="ARBA" id="ARBA00022723"/>
    </source>
</evidence>
<feature type="region of interest" description="Disordered" evidence="5">
    <location>
        <begin position="763"/>
        <end position="830"/>
    </location>
</feature>
<feature type="region of interest" description="Disordered" evidence="5">
    <location>
        <begin position="168"/>
        <end position="331"/>
    </location>
</feature>
<dbReference type="InterPro" id="IPR036855">
    <property type="entry name" value="Znf_CCCH_sf"/>
</dbReference>
<evidence type="ECO:0000313" key="7">
    <source>
        <dbReference type="EMBL" id="PWY98701.1"/>
    </source>
</evidence>
<feature type="compositionally biased region" description="Low complexity" evidence="5">
    <location>
        <begin position="668"/>
        <end position="677"/>
    </location>
</feature>
<feature type="compositionally biased region" description="Low complexity" evidence="5">
    <location>
        <begin position="185"/>
        <end position="200"/>
    </location>
</feature>
<dbReference type="OrthoDB" id="6159439at2759"/>
<dbReference type="SUPFAM" id="SSF90229">
    <property type="entry name" value="CCCH zinc finger"/>
    <property type="match status" value="1"/>
</dbReference>
<dbReference type="PROSITE" id="PS50103">
    <property type="entry name" value="ZF_C3H1"/>
    <property type="match status" value="1"/>
</dbReference>
<evidence type="ECO:0000259" key="6">
    <source>
        <dbReference type="PROSITE" id="PS50103"/>
    </source>
</evidence>
<feature type="compositionally biased region" description="Low complexity" evidence="5">
    <location>
        <begin position="215"/>
        <end position="231"/>
    </location>
</feature>
<feature type="region of interest" description="Disordered" evidence="5">
    <location>
        <begin position="86"/>
        <end position="136"/>
    </location>
</feature>
<feature type="region of interest" description="Disordered" evidence="5">
    <location>
        <begin position="538"/>
        <end position="594"/>
    </location>
</feature>
<keyword evidence="2 4" id="KW-0863">Zinc-finger</keyword>
<evidence type="ECO:0000256" key="2">
    <source>
        <dbReference type="ARBA" id="ARBA00022771"/>
    </source>
</evidence>
<dbReference type="STRING" id="1882483.A0A317XKX6"/>
<evidence type="ECO:0000313" key="8">
    <source>
        <dbReference type="Proteomes" id="UP000246740"/>
    </source>
</evidence>
<feature type="compositionally biased region" description="Polar residues" evidence="5">
    <location>
        <begin position="100"/>
        <end position="121"/>
    </location>
</feature>
<feature type="domain" description="C3H1-type" evidence="6">
    <location>
        <begin position="1081"/>
        <end position="1106"/>
    </location>
</feature>
<sequence length="1106" mass="117041">MENWPGVNGSSEQPRVQPLFFNHQYAGYPTQQSELYPSFPHVTSGGGGGAGQSNVAGVYGENGNPASHAAGVAGSHIGFDAATGHASHLQSYPGPAGPSSALTTPQMQHAGPSNGTAPPTQKSEEYATQDHAMSSSLDQEVHQLRVMFPGISDEQIVATLFPNGASTRVNQQHAVPHQSPQLPYSQQVQSQSHSHSQQFSPATSHEPLHLDHYPHQQQHQLHHGQQQYQHHIPTHNGPAPSSLADAWAFDALSEPSDSKTPQTSQVSQQTANLDRSTRSVTSPKTAQHASGAQKRLSPLDTLDGVARTVSQPEDQLRLSTPGVEGELMSEPATPPLPSAKALLKPTSAAAAKAPKAESTFDSKIRPLLSRSVVERDPAKAARDLIQLLSELDTDGRFRKPVPTNLETRKLVLDNVNAIANLEKGKGFSETGRRRYFHAWVASPAGRSILASWIRQTVRPKKPIPGVPDISKKYKDTLHPLLNILDALPMTKDYLTDESAKLGAAITGVIDRAEDNSARKLAEALRTRWVKLVDDGSAKKPVSTSAASSSSATITSNSSSAAAKRKASGDADIDSTKRYRSADTRSSSTVKTATSTTNKPSLAFFSTGATTVKPTNSIKKAMPKSTTTTATSAASKSATSRSGSLLSVHNFVNSLTGTSGTSGSGAGTGTSSAAAEGSADGKGAKSKMKRRVRWKDDSELVAIKLIEPADYGVDDEQHAALMQKGLVGLEQDEGDALRHAVSMMEEQIDWYEPRPLVLDEQMAERGTESVEGPFQQQRAQRWHEDRDAPSISDGAGSEPAGSGNLANALAVSDSPDESNVNEPGNTAEAPVDLQQAECRSFCLPEEWEDSPRYEGQDAAGAEQPEWQNNADIETEREASADANAAVAESQLRPDVGGLLASLGASRGQQATSDTAGGGAAATPNVDFAKLQDILQRAKMATRTSGPGDAPGSGSASAALASAAAAGAPNSTISSLLANLSSTLRAQVRPDSSTMPGTSAPPTAPAAYWQSSAQQQYQQHGGQNGPHPQESYPGEFNPDYAQDQQNAGSHQYQPYPNWNKGGPNQHAYGSGGVGSAPGPYGPRFRTKPCKFYAMGTCHYGDSCHFRHD</sequence>
<reference evidence="7 8" key="1">
    <citation type="journal article" date="2018" name="Mol. Biol. Evol.">
        <title>Broad Genomic Sampling Reveals a Smut Pathogenic Ancestry of the Fungal Clade Ustilaginomycotina.</title>
        <authorList>
            <person name="Kijpornyongpan T."/>
            <person name="Mondo S.J."/>
            <person name="Barry K."/>
            <person name="Sandor L."/>
            <person name="Lee J."/>
            <person name="Lipzen A."/>
            <person name="Pangilinan J."/>
            <person name="LaButti K."/>
            <person name="Hainaut M."/>
            <person name="Henrissat B."/>
            <person name="Grigoriev I.V."/>
            <person name="Spatafora J.W."/>
            <person name="Aime M.C."/>
        </authorList>
    </citation>
    <scope>NUCLEOTIDE SEQUENCE [LARGE SCALE GENOMIC DNA]</scope>
    <source>
        <strain evidence="7 8">MCA 3645</strain>
    </source>
</reference>
<feature type="compositionally biased region" description="Polar residues" evidence="5">
    <location>
        <begin position="1040"/>
        <end position="1054"/>
    </location>
</feature>
<proteinExistence type="predicted"/>
<name>A0A317XKX6_9BASI</name>
<dbReference type="GO" id="GO:0008270">
    <property type="term" value="F:zinc ion binding"/>
    <property type="evidence" value="ECO:0007669"/>
    <property type="project" value="UniProtKB-KW"/>
</dbReference>
<feature type="region of interest" description="Disordered" evidence="5">
    <location>
        <begin position="615"/>
        <end position="638"/>
    </location>
</feature>
<accession>A0A317XKX6</accession>
<organism evidence="7 8">
    <name type="scientific">Testicularia cyperi</name>
    <dbReference type="NCBI Taxonomy" id="1882483"/>
    <lineage>
        <taxon>Eukaryota</taxon>
        <taxon>Fungi</taxon>
        <taxon>Dikarya</taxon>
        <taxon>Basidiomycota</taxon>
        <taxon>Ustilaginomycotina</taxon>
        <taxon>Ustilaginomycetes</taxon>
        <taxon>Ustilaginales</taxon>
        <taxon>Anthracoideaceae</taxon>
        <taxon>Testicularia</taxon>
    </lineage>
</organism>
<feature type="region of interest" description="Disordered" evidence="5">
    <location>
        <begin position="657"/>
        <end position="690"/>
    </location>
</feature>
<keyword evidence="8" id="KW-1185">Reference proteome</keyword>
<feature type="compositionally biased region" description="Basic and acidic residues" evidence="5">
    <location>
        <begin position="573"/>
        <end position="582"/>
    </location>
</feature>
<dbReference type="Pfam" id="PF00642">
    <property type="entry name" value="zf-CCCH"/>
    <property type="match status" value="1"/>
</dbReference>
<feature type="compositionally biased region" description="Low complexity" evidence="5">
    <location>
        <begin position="990"/>
        <end position="1027"/>
    </location>
</feature>
<dbReference type="EMBL" id="KZ819197">
    <property type="protein sequence ID" value="PWY98701.1"/>
    <property type="molecule type" value="Genomic_DNA"/>
</dbReference>
<dbReference type="SUPFAM" id="SSF47676">
    <property type="entry name" value="Conserved domain common to transcription factors TFIIS, elongin A, CRSP70"/>
    <property type="match status" value="1"/>
</dbReference>
<evidence type="ECO:0000256" key="4">
    <source>
        <dbReference type="PROSITE-ProRule" id="PRU00723"/>
    </source>
</evidence>
<dbReference type="InterPro" id="IPR035441">
    <property type="entry name" value="TFIIS/LEDGF_dom_sf"/>
</dbReference>
<evidence type="ECO:0000256" key="5">
    <source>
        <dbReference type="SAM" id="MobiDB-lite"/>
    </source>
</evidence>
<feature type="compositionally biased region" description="Low complexity" evidence="5">
    <location>
        <begin position="542"/>
        <end position="561"/>
    </location>
</feature>
<feature type="compositionally biased region" description="Low complexity" evidence="5">
    <location>
        <begin position="583"/>
        <end position="594"/>
    </location>
</feature>
<evidence type="ECO:0000256" key="3">
    <source>
        <dbReference type="ARBA" id="ARBA00022833"/>
    </source>
</evidence>
<feature type="compositionally biased region" description="Polar residues" evidence="5">
    <location>
        <begin position="168"/>
        <end position="184"/>
    </location>
</feature>
<dbReference type="Proteomes" id="UP000246740">
    <property type="component" value="Unassembled WGS sequence"/>
</dbReference>
<keyword evidence="3 4" id="KW-0862">Zinc</keyword>
<keyword evidence="1 4" id="KW-0479">Metal-binding</keyword>
<feature type="compositionally biased region" description="Low complexity" evidence="5">
    <location>
        <begin position="618"/>
        <end position="638"/>
    </location>
</feature>
<dbReference type="AlphaFoldDB" id="A0A317XKX6"/>
<protein>
    <recommendedName>
        <fullName evidence="6">C3H1-type domain-containing protein</fullName>
    </recommendedName>
</protein>
<feature type="region of interest" description="Disordered" evidence="5">
    <location>
        <begin position="986"/>
        <end position="1072"/>
    </location>
</feature>
<dbReference type="InterPro" id="IPR000571">
    <property type="entry name" value="Znf_CCCH"/>
</dbReference>